<organism evidence="2 3">
    <name type="scientific">Hypericibacter terrae</name>
    <dbReference type="NCBI Taxonomy" id="2602015"/>
    <lineage>
        <taxon>Bacteria</taxon>
        <taxon>Pseudomonadati</taxon>
        <taxon>Pseudomonadota</taxon>
        <taxon>Alphaproteobacteria</taxon>
        <taxon>Rhodospirillales</taxon>
        <taxon>Dongiaceae</taxon>
        <taxon>Hypericibacter</taxon>
    </lineage>
</organism>
<dbReference type="AlphaFoldDB" id="A0A5J6MM34"/>
<dbReference type="KEGG" id="htq:FRZ44_25760"/>
<sequence>MAWLRSFTEHPASVGESYGEHWGVAMGFGLRLFGASLACMIHAFLPGLFVRTGSRAIEQLHDRMVVNRRRHGGTNPGGVLQNSGTR</sequence>
<dbReference type="Proteomes" id="UP000326202">
    <property type="component" value="Chromosome"/>
</dbReference>
<dbReference type="EMBL" id="CP042906">
    <property type="protein sequence ID" value="QEX17280.1"/>
    <property type="molecule type" value="Genomic_DNA"/>
</dbReference>
<gene>
    <name evidence="2" type="ORF">FRZ44_25760</name>
</gene>
<name>A0A5J6MM34_9PROT</name>
<keyword evidence="1" id="KW-0812">Transmembrane</keyword>
<reference evidence="2 3" key="1">
    <citation type="submission" date="2019-08" db="EMBL/GenBank/DDBJ databases">
        <title>Hyperibacter terrae gen. nov., sp. nov. and Hyperibacter viscosus sp. nov., two new members in the family Rhodospirillaceae isolated from the rhizosphere of Hypericum perforatum.</title>
        <authorList>
            <person name="Noviana Z."/>
        </authorList>
    </citation>
    <scope>NUCLEOTIDE SEQUENCE [LARGE SCALE GENOMIC DNA]</scope>
    <source>
        <strain evidence="2 3">R5913</strain>
    </source>
</reference>
<dbReference type="RefSeq" id="WP_151177552.1">
    <property type="nucleotide sequence ID" value="NZ_CP042906.1"/>
</dbReference>
<dbReference type="OrthoDB" id="7652114at2"/>
<evidence type="ECO:0008006" key="4">
    <source>
        <dbReference type="Google" id="ProtNLM"/>
    </source>
</evidence>
<dbReference type="Pfam" id="PF19883">
    <property type="entry name" value="DUF6356"/>
    <property type="match status" value="1"/>
</dbReference>
<evidence type="ECO:0000256" key="1">
    <source>
        <dbReference type="SAM" id="Phobius"/>
    </source>
</evidence>
<feature type="transmembrane region" description="Helical" evidence="1">
    <location>
        <begin position="28"/>
        <end position="50"/>
    </location>
</feature>
<evidence type="ECO:0000313" key="2">
    <source>
        <dbReference type="EMBL" id="QEX17280.1"/>
    </source>
</evidence>
<keyword evidence="3" id="KW-1185">Reference proteome</keyword>
<keyword evidence="1" id="KW-0472">Membrane</keyword>
<accession>A0A5J6MM34</accession>
<keyword evidence="1" id="KW-1133">Transmembrane helix</keyword>
<dbReference type="InterPro" id="IPR045936">
    <property type="entry name" value="DUF6356"/>
</dbReference>
<protein>
    <recommendedName>
        <fullName evidence="4">Capsule biosynthesis protein</fullName>
    </recommendedName>
</protein>
<evidence type="ECO:0000313" key="3">
    <source>
        <dbReference type="Proteomes" id="UP000326202"/>
    </source>
</evidence>
<proteinExistence type="predicted"/>